<evidence type="ECO:0000313" key="2">
    <source>
        <dbReference type="EMBL" id="SFR47860.1"/>
    </source>
</evidence>
<dbReference type="EMBL" id="FOYN01000003">
    <property type="protein sequence ID" value="SFR47860.1"/>
    <property type="molecule type" value="Genomic_DNA"/>
</dbReference>
<gene>
    <name evidence="2" type="ORF">SAMN04487937_2248</name>
</gene>
<feature type="compositionally biased region" description="Acidic residues" evidence="1">
    <location>
        <begin position="15"/>
        <end position="26"/>
    </location>
</feature>
<proteinExistence type="predicted"/>
<feature type="region of interest" description="Disordered" evidence="1">
    <location>
        <begin position="11"/>
        <end position="51"/>
    </location>
</feature>
<protein>
    <submittedName>
        <fullName evidence="2">Uncharacterized protein</fullName>
    </submittedName>
</protein>
<reference evidence="3" key="1">
    <citation type="submission" date="2016-10" db="EMBL/GenBank/DDBJ databases">
        <authorList>
            <person name="Varghese N."/>
            <person name="Submissions S."/>
        </authorList>
    </citation>
    <scope>NUCLEOTIDE SEQUENCE [LARGE SCALE GENOMIC DNA]</scope>
    <source>
        <strain evidence="3">RD 26</strain>
    </source>
</reference>
<evidence type="ECO:0000313" key="3">
    <source>
        <dbReference type="Proteomes" id="UP000198932"/>
    </source>
</evidence>
<name>A0A1I6H0D6_HALSD</name>
<dbReference type="Proteomes" id="UP000198932">
    <property type="component" value="Unassembled WGS sequence"/>
</dbReference>
<organism evidence="2 3">
    <name type="scientific">Halorubrum sodomense</name>
    <dbReference type="NCBI Taxonomy" id="35743"/>
    <lineage>
        <taxon>Archaea</taxon>
        <taxon>Methanobacteriati</taxon>
        <taxon>Methanobacteriota</taxon>
        <taxon>Stenosarchaea group</taxon>
        <taxon>Halobacteria</taxon>
        <taxon>Halobacteriales</taxon>
        <taxon>Haloferacaceae</taxon>
        <taxon>Halorubrum</taxon>
    </lineage>
</organism>
<dbReference type="AlphaFoldDB" id="A0A1I6H0D6"/>
<sequence length="51" mass="5681">MLCRTMCHGYHADEWSGDDEEAESEEVVEHPSLSEPEEATDVEILTDGGDE</sequence>
<keyword evidence="3" id="KW-1185">Reference proteome</keyword>
<evidence type="ECO:0000256" key="1">
    <source>
        <dbReference type="SAM" id="MobiDB-lite"/>
    </source>
</evidence>
<accession>A0A1I6H0D6</accession>